<accession>M4CZ67</accession>
<dbReference type="EC" id="2.7.11.1" evidence="2"/>
<comment type="catalytic activity">
    <reaction evidence="9">
        <text>L-seryl-[protein] + ATP = O-phospho-L-seryl-[protein] + ADP + H(+)</text>
        <dbReference type="Rhea" id="RHEA:17989"/>
        <dbReference type="Rhea" id="RHEA-COMP:9863"/>
        <dbReference type="Rhea" id="RHEA-COMP:11604"/>
        <dbReference type="ChEBI" id="CHEBI:15378"/>
        <dbReference type="ChEBI" id="CHEBI:29999"/>
        <dbReference type="ChEBI" id="CHEBI:30616"/>
        <dbReference type="ChEBI" id="CHEBI:83421"/>
        <dbReference type="ChEBI" id="CHEBI:456216"/>
        <dbReference type="EC" id="2.7.11.1"/>
    </reaction>
</comment>
<dbReference type="Gene3D" id="1.10.510.10">
    <property type="entry name" value="Transferase(Phosphotransferase) domain 1"/>
    <property type="match status" value="1"/>
</dbReference>
<comment type="catalytic activity">
    <reaction evidence="8">
        <text>L-threonyl-[protein] + ATP = O-phospho-L-threonyl-[protein] + ADP + H(+)</text>
        <dbReference type="Rhea" id="RHEA:46608"/>
        <dbReference type="Rhea" id="RHEA-COMP:11060"/>
        <dbReference type="Rhea" id="RHEA-COMP:11605"/>
        <dbReference type="ChEBI" id="CHEBI:15378"/>
        <dbReference type="ChEBI" id="CHEBI:30013"/>
        <dbReference type="ChEBI" id="CHEBI:30616"/>
        <dbReference type="ChEBI" id="CHEBI:61977"/>
        <dbReference type="ChEBI" id="CHEBI:456216"/>
        <dbReference type="EC" id="2.7.11.1"/>
    </reaction>
</comment>
<evidence type="ECO:0000313" key="13">
    <source>
        <dbReference type="EnsemblPlants" id="Bra009514.1-P"/>
    </source>
</evidence>
<dbReference type="AlphaFoldDB" id="M4CZ67"/>
<keyword evidence="3" id="KW-0723">Serine/threonine-protein kinase</keyword>
<feature type="domain" description="Protein kinase" evidence="12">
    <location>
        <begin position="525"/>
        <end position="750"/>
    </location>
</feature>
<dbReference type="Pfam" id="PF07714">
    <property type="entry name" value="PK_Tyr_Ser-Thr"/>
    <property type="match status" value="2"/>
</dbReference>
<evidence type="ECO:0000256" key="7">
    <source>
        <dbReference type="ARBA" id="ARBA00022840"/>
    </source>
</evidence>
<dbReference type="GO" id="GO:0004674">
    <property type="term" value="F:protein serine/threonine kinase activity"/>
    <property type="evidence" value="ECO:0000318"/>
    <property type="project" value="GO_Central"/>
</dbReference>
<evidence type="ECO:0000256" key="10">
    <source>
        <dbReference type="PROSITE-ProRule" id="PRU10141"/>
    </source>
</evidence>
<dbReference type="HOGENOM" id="CLU_006806_3_1_1"/>
<dbReference type="InterPro" id="IPR001245">
    <property type="entry name" value="Ser-Thr/Tyr_kinase_cat_dom"/>
</dbReference>
<organism evidence="13 14">
    <name type="scientific">Brassica campestris</name>
    <name type="common">Field mustard</name>
    <dbReference type="NCBI Taxonomy" id="3711"/>
    <lineage>
        <taxon>Eukaryota</taxon>
        <taxon>Viridiplantae</taxon>
        <taxon>Streptophyta</taxon>
        <taxon>Embryophyta</taxon>
        <taxon>Tracheophyta</taxon>
        <taxon>Spermatophyta</taxon>
        <taxon>Magnoliopsida</taxon>
        <taxon>eudicotyledons</taxon>
        <taxon>Gunneridae</taxon>
        <taxon>Pentapetalae</taxon>
        <taxon>rosids</taxon>
        <taxon>malvids</taxon>
        <taxon>Brassicales</taxon>
        <taxon>Brassicaceae</taxon>
        <taxon>Brassiceae</taxon>
        <taxon>Brassica</taxon>
    </lineage>
</organism>
<dbReference type="InterPro" id="IPR055164">
    <property type="entry name" value="EDR1/CTR1/ARMC3-like_pept-like"/>
</dbReference>
<feature type="region of interest" description="Disordered" evidence="11">
    <location>
        <begin position="1"/>
        <end position="88"/>
    </location>
</feature>
<evidence type="ECO:0000256" key="3">
    <source>
        <dbReference type="ARBA" id="ARBA00022527"/>
    </source>
</evidence>
<dbReference type="Proteomes" id="UP000011750">
    <property type="component" value="Chromosome A10"/>
</dbReference>
<name>M4CZ67_BRACM</name>
<reference evidence="13 14" key="2">
    <citation type="journal article" date="2018" name="Hortic Res">
        <title>Improved Brassica rapa reference genome by single-molecule sequencing and chromosome conformation capture technologies.</title>
        <authorList>
            <person name="Zhang L."/>
            <person name="Cai X."/>
            <person name="Wu J."/>
            <person name="Liu M."/>
            <person name="Grob S."/>
            <person name="Cheng F."/>
            <person name="Liang J."/>
            <person name="Cai C."/>
            <person name="Liu Z."/>
            <person name="Liu B."/>
            <person name="Wang F."/>
            <person name="Li S."/>
            <person name="Liu F."/>
            <person name="Li X."/>
            <person name="Cheng L."/>
            <person name="Yang W."/>
            <person name="Li M.H."/>
            <person name="Grossniklaus U."/>
            <person name="Zheng H."/>
            <person name="Wang X."/>
        </authorList>
    </citation>
    <scope>NUCLEOTIDE SEQUENCE [LARGE SCALE GENOMIC DNA]</scope>
    <source>
        <strain evidence="13 14">cv. Chiifu-401-42</strain>
    </source>
</reference>
<evidence type="ECO:0000256" key="8">
    <source>
        <dbReference type="ARBA" id="ARBA00047899"/>
    </source>
</evidence>
<dbReference type="InParanoid" id="M4CZ67"/>
<dbReference type="InterPro" id="IPR017441">
    <property type="entry name" value="Protein_kinase_ATP_BS"/>
</dbReference>
<feature type="region of interest" description="Disordered" evidence="11">
    <location>
        <begin position="454"/>
        <end position="478"/>
    </location>
</feature>
<reference evidence="13 14" key="1">
    <citation type="journal article" date="2011" name="Nat. Genet.">
        <title>The genome of the mesopolyploid crop species Brassica rapa.</title>
        <authorList>
            <consortium name="Brassica rapa Genome Sequencing Project Consortium"/>
            <person name="Wang X."/>
            <person name="Wang H."/>
            <person name="Wang J."/>
            <person name="Sun R."/>
            <person name="Wu J."/>
            <person name="Liu S."/>
            <person name="Bai Y."/>
            <person name="Mun J.H."/>
            <person name="Bancroft I."/>
            <person name="Cheng F."/>
            <person name="Huang S."/>
            <person name="Li X."/>
            <person name="Hua W."/>
            <person name="Wang J."/>
            <person name="Wang X."/>
            <person name="Freeling M."/>
            <person name="Pires J.C."/>
            <person name="Paterson A.H."/>
            <person name="Chalhoub B."/>
            <person name="Wang B."/>
            <person name="Hayward A."/>
            <person name="Sharpe A.G."/>
            <person name="Park B.S."/>
            <person name="Weisshaar B."/>
            <person name="Liu B."/>
            <person name="Li B."/>
            <person name="Liu B."/>
            <person name="Tong C."/>
            <person name="Song C."/>
            <person name="Duran C."/>
            <person name="Peng C."/>
            <person name="Geng C."/>
            <person name="Koh C."/>
            <person name="Lin C."/>
            <person name="Edwards D."/>
            <person name="Mu D."/>
            <person name="Shen D."/>
            <person name="Soumpourou E."/>
            <person name="Li F."/>
            <person name="Fraser F."/>
            <person name="Conant G."/>
            <person name="Lassalle G."/>
            <person name="King G.J."/>
            <person name="Bonnema G."/>
            <person name="Tang H."/>
            <person name="Wang H."/>
            <person name="Belcram H."/>
            <person name="Zhou H."/>
            <person name="Hirakawa H."/>
            <person name="Abe H."/>
            <person name="Guo H."/>
            <person name="Wang H."/>
            <person name="Jin H."/>
            <person name="Parkin I.A."/>
            <person name="Batley J."/>
            <person name="Kim J.S."/>
            <person name="Just J."/>
            <person name="Li J."/>
            <person name="Xu J."/>
            <person name="Deng J."/>
            <person name="Kim J.A."/>
            <person name="Li J."/>
            <person name="Yu J."/>
            <person name="Meng J."/>
            <person name="Wang J."/>
            <person name="Min J."/>
            <person name="Poulain J."/>
            <person name="Wang J."/>
            <person name="Hatakeyama K."/>
            <person name="Wu K."/>
            <person name="Wang L."/>
            <person name="Fang L."/>
            <person name="Trick M."/>
            <person name="Links M.G."/>
            <person name="Zhao M."/>
            <person name="Jin M."/>
            <person name="Ramchiary N."/>
            <person name="Drou N."/>
            <person name="Berkman P.J."/>
            <person name="Cai Q."/>
            <person name="Huang Q."/>
            <person name="Li R."/>
            <person name="Tabata S."/>
            <person name="Cheng S."/>
            <person name="Zhang S."/>
            <person name="Zhang S."/>
            <person name="Huang S."/>
            <person name="Sato S."/>
            <person name="Sun S."/>
            <person name="Kwon S.J."/>
            <person name="Choi S.R."/>
            <person name="Lee T.H."/>
            <person name="Fan W."/>
            <person name="Zhao X."/>
            <person name="Tan X."/>
            <person name="Xu X."/>
            <person name="Wang Y."/>
            <person name="Qiu Y."/>
            <person name="Yin Y."/>
            <person name="Li Y."/>
            <person name="Du Y."/>
            <person name="Liao Y."/>
            <person name="Lim Y."/>
            <person name="Narusaka Y."/>
            <person name="Wang Y."/>
            <person name="Wang Z."/>
            <person name="Li Z."/>
            <person name="Wang Z."/>
            <person name="Xiong Z."/>
            <person name="Zhang Z."/>
        </authorList>
    </citation>
    <scope>NUCLEOTIDE SEQUENCE [LARGE SCALE GENOMIC DNA]</scope>
    <source>
        <strain evidence="13 14">cv. Chiifu-401-42</strain>
    </source>
</reference>
<dbReference type="GO" id="GO:0007165">
    <property type="term" value="P:signal transduction"/>
    <property type="evidence" value="ECO:0000318"/>
    <property type="project" value="GO_Central"/>
</dbReference>
<dbReference type="STRING" id="51351.M4CZ67"/>
<protein>
    <recommendedName>
        <fullName evidence="2">non-specific serine/threonine protein kinase</fullName>
        <ecNumber evidence="2">2.7.11.1</ecNumber>
    </recommendedName>
</protein>
<comment type="similarity">
    <text evidence="1">Belongs to the protein kinase superfamily. TKL Ser/Thr protein kinase family. RAF subfamily.</text>
</comment>
<dbReference type="Pfam" id="PF14381">
    <property type="entry name" value="EDR1_CTR1_ARMC3_pept"/>
    <property type="match status" value="1"/>
</dbReference>
<proteinExistence type="inferred from homology"/>
<keyword evidence="7 10" id="KW-0067">ATP-binding</keyword>
<evidence type="ECO:0000256" key="2">
    <source>
        <dbReference type="ARBA" id="ARBA00012513"/>
    </source>
</evidence>
<evidence type="ECO:0000256" key="6">
    <source>
        <dbReference type="ARBA" id="ARBA00022777"/>
    </source>
</evidence>
<dbReference type="InterPro" id="IPR011009">
    <property type="entry name" value="Kinase-like_dom_sf"/>
</dbReference>
<keyword evidence="5 10" id="KW-0547">Nucleotide-binding</keyword>
<dbReference type="SUPFAM" id="SSF56112">
    <property type="entry name" value="Protein kinase-like (PK-like)"/>
    <property type="match status" value="1"/>
</dbReference>
<evidence type="ECO:0000256" key="5">
    <source>
        <dbReference type="ARBA" id="ARBA00022741"/>
    </source>
</evidence>
<sequence>MPGARRSNYTLLSQFPDDQVSVSVTGAPPPHYDSSLSSASNNNSGNNGKSKSGFDWDHGDHRQPNRVGNMYSSSLGLQRQSSGSSFGESSLSGDYYVPTLSAAGNEIEMVGFPQDVGLGDSRMQMGMDSAGGSSSGKSWAQQTEESYQLQLALALRLSSEATCADDPNFLDPVPDESALRTSPSSAETVSHRFWVNGCLSYYDKVPDGFYMIDGLDPYIWTLCIDLNESGRIPSIESLRAIDSGVDSSLEAILVDRRVDPAFKELHNRVHDISCSCITTKEVVDQLAKLICNRMGGSVIMGEDELVPMWKECINGLKECFKVVVPIGSLSVGLCRHRALLFKVLADIIDLPCRIAKGCKYCNRDDAASCLVRFGLDREYLVDLVGKPGHLWEPDSLLNGPSTISISSPLRFPRPRPVEPAVDFRELAKQYFTDSESLNLVFDPASDDIGFSMFHRGGENDGSAENGGGSVPPGANMPPQNIMRASNQVQDAVPINAPPINQPVVNRANRDLGLDGDDMDIPWCDLNIKEKIGAGSFGTVHRAEWHGSDVAVKILMEQDFHAERVNEFLREVAIMKRLRHPNIVLFMGAVTQPPNLSIVTEYLSRGSLFRLLHKSGAREQLDERRRLSMAYDVVCDFGLSRLKASTFLSSKSAAGTPEWMAPEVLRDEQSNEKSDVYSFGVILWELATLQQPWGNLNPAQVVAAVGFKNKRLEIPRNLNPQVAAIIEGCWTNEPWKRPSFATIMDLLRPLIKSAVPPPNRLDL</sequence>
<evidence type="ECO:0000313" key="14">
    <source>
        <dbReference type="Proteomes" id="UP000011750"/>
    </source>
</evidence>
<keyword evidence="6" id="KW-0418">Kinase</keyword>
<dbReference type="OMA" id="HELCPRW"/>
<feature type="compositionally biased region" description="Low complexity" evidence="11">
    <location>
        <begin position="34"/>
        <end position="51"/>
    </location>
</feature>
<reference evidence="13" key="3">
    <citation type="submission" date="2023-03" db="UniProtKB">
        <authorList>
            <consortium name="EnsemblPlants"/>
        </authorList>
    </citation>
    <scope>IDENTIFICATION</scope>
    <source>
        <strain evidence="13">cv. Chiifu-401-42</strain>
    </source>
</reference>
<feature type="compositionally biased region" description="Basic and acidic residues" evidence="11">
    <location>
        <begin position="52"/>
        <end position="63"/>
    </location>
</feature>
<dbReference type="PROSITE" id="PS00107">
    <property type="entry name" value="PROTEIN_KINASE_ATP"/>
    <property type="match status" value="1"/>
</dbReference>
<feature type="compositionally biased region" description="Low complexity" evidence="11">
    <location>
        <begin position="72"/>
        <end position="88"/>
    </location>
</feature>
<dbReference type="EnsemblPlants" id="Bra009514.1">
    <property type="protein sequence ID" value="Bra009514.1-P"/>
    <property type="gene ID" value="Bra009514"/>
</dbReference>
<evidence type="ECO:0000259" key="12">
    <source>
        <dbReference type="PROSITE" id="PS50011"/>
    </source>
</evidence>
<keyword evidence="14" id="KW-1185">Reference proteome</keyword>
<dbReference type="InterPro" id="IPR051681">
    <property type="entry name" value="Ser/Thr_Kinases-Pseudokinases"/>
</dbReference>
<dbReference type="eggNOG" id="KOG0192">
    <property type="taxonomic scope" value="Eukaryota"/>
</dbReference>
<dbReference type="InterPro" id="IPR000719">
    <property type="entry name" value="Prot_kinase_dom"/>
</dbReference>
<dbReference type="PANTHER" id="PTHR44329">
    <property type="entry name" value="SERINE/THREONINE-PROTEIN KINASE TNNI3K-RELATED"/>
    <property type="match status" value="1"/>
</dbReference>
<dbReference type="Gene3D" id="3.30.200.20">
    <property type="entry name" value="Phosphorylase Kinase, domain 1"/>
    <property type="match status" value="1"/>
</dbReference>
<dbReference type="PROSITE" id="PS50011">
    <property type="entry name" value="PROTEIN_KINASE_DOM"/>
    <property type="match status" value="1"/>
</dbReference>
<keyword evidence="4" id="KW-0808">Transferase</keyword>
<evidence type="ECO:0000256" key="4">
    <source>
        <dbReference type="ARBA" id="ARBA00022679"/>
    </source>
</evidence>
<evidence type="ECO:0000256" key="1">
    <source>
        <dbReference type="ARBA" id="ARBA00010507"/>
    </source>
</evidence>
<evidence type="ECO:0000256" key="9">
    <source>
        <dbReference type="ARBA" id="ARBA00048679"/>
    </source>
</evidence>
<dbReference type="GO" id="GO:0005524">
    <property type="term" value="F:ATP binding"/>
    <property type="evidence" value="ECO:0007669"/>
    <property type="project" value="UniProtKB-UniRule"/>
</dbReference>
<evidence type="ECO:0000256" key="11">
    <source>
        <dbReference type="SAM" id="MobiDB-lite"/>
    </source>
</evidence>
<dbReference type="Gramene" id="Bra009514.1">
    <property type="protein sequence ID" value="Bra009514.1-P"/>
    <property type="gene ID" value="Bra009514"/>
</dbReference>
<feature type="binding site" evidence="10">
    <location>
        <position position="552"/>
    </location>
    <ligand>
        <name>ATP</name>
        <dbReference type="ChEBI" id="CHEBI:30616"/>
    </ligand>
</feature>
<dbReference type="CDD" id="cd13999">
    <property type="entry name" value="STKc_MAP3K-like"/>
    <property type="match status" value="1"/>
</dbReference>
<dbReference type="PANTHER" id="PTHR44329:SF281">
    <property type="entry name" value="SERINE_THREONINE-PROTEIN KINASE CTR1"/>
    <property type="match status" value="1"/>
</dbReference>
<dbReference type="FunFam" id="3.30.200.20:FF:000060">
    <property type="entry name" value="Serine/threonine-protein kinase isoform 1"/>
    <property type="match status" value="1"/>
</dbReference>